<feature type="domain" description="CCHC-type" evidence="2">
    <location>
        <begin position="286"/>
        <end position="302"/>
    </location>
</feature>
<sequence>MLRNRERRREKEKKKKHLQLFPLQHLHHKNRGDGEKRKNRGEKRKKRVSSSQSAPSGKGQTSCLRWKWIPKKPCTKRISQHRGREGGDGDLTLAPSEDDRRINSGAGDPLAPDLERRFLRLVKSLPKPLASHRSVEGEKRGGWSVNAGLNSTGIDSPTLPVPVKSDTHIHYNPRQSKECTLNGGIDGLHQRGNDSDGFEAVKVGKEQTRKLMLQYMEGERKKSYKEALLLRAGPPNHVDTQTAYIKAATKDVPKNVGSGRRHPFADRCFRCLGADHFASACRDPVRCIRCSGTGHKAFQCNLKSVGVINNMLRAHRARGRAPAMRVVVPYTEDYYARRELRHNAILANIVQPANLGRAPQRTISNALAERFGGYPTDFVVARHRDHDFAVFLPEWVSAERLVGRRVITLEGFWLNCFEWGQYRHTTPFRLPFKAWIRLSNLPFECWSIPRVAAIVGGFGRFLRADKNSKSMNDLRAYRCRVAIHALTDVPQNVSLIVGDEMFPILVTIESWEEDHGAAAQPPATTTAGRANDDVFPN</sequence>
<gene>
    <name evidence="3" type="ORF">CB5_LOCUS7842</name>
</gene>
<dbReference type="EMBL" id="LR862144">
    <property type="protein sequence ID" value="CAD1824631.1"/>
    <property type="molecule type" value="Genomic_DNA"/>
</dbReference>
<dbReference type="SMART" id="SM00343">
    <property type="entry name" value="ZnF_C2HC"/>
    <property type="match status" value="2"/>
</dbReference>
<dbReference type="AlphaFoldDB" id="A0A6V7P1A3"/>
<evidence type="ECO:0000256" key="1">
    <source>
        <dbReference type="SAM" id="MobiDB-lite"/>
    </source>
</evidence>
<evidence type="ECO:0000259" key="2">
    <source>
        <dbReference type="SMART" id="SM00343"/>
    </source>
</evidence>
<organism evidence="3">
    <name type="scientific">Ananas comosus var. bracteatus</name>
    <name type="common">red pineapple</name>
    <dbReference type="NCBI Taxonomy" id="296719"/>
    <lineage>
        <taxon>Eukaryota</taxon>
        <taxon>Viridiplantae</taxon>
        <taxon>Streptophyta</taxon>
        <taxon>Embryophyta</taxon>
        <taxon>Tracheophyta</taxon>
        <taxon>Spermatophyta</taxon>
        <taxon>Magnoliopsida</taxon>
        <taxon>Liliopsida</taxon>
        <taxon>Poales</taxon>
        <taxon>Bromeliaceae</taxon>
        <taxon>Bromelioideae</taxon>
        <taxon>Ananas</taxon>
    </lineage>
</organism>
<feature type="compositionally biased region" description="Basic residues" evidence="1">
    <location>
        <begin position="1"/>
        <end position="18"/>
    </location>
</feature>
<dbReference type="InterPro" id="IPR036875">
    <property type="entry name" value="Znf_CCHC_sf"/>
</dbReference>
<dbReference type="Gene3D" id="4.10.60.10">
    <property type="entry name" value="Zinc finger, CCHC-type"/>
    <property type="match status" value="1"/>
</dbReference>
<feature type="domain" description="CCHC-type" evidence="2">
    <location>
        <begin position="267"/>
        <end position="283"/>
    </location>
</feature>
<feature type="compositionally biased region" description="Low complexity" evidence="1">
    <location>
        <begin position="517"/>
        <end position="527"/>
    </location>
</feature>
<reference evidence="3" key="1">
    <citation type="submission" date="2020-07" db="EMBL/GenBank/DDBJ databases">
        <authorList>
            <person name="Lin J."/>
        </authorList>
    </citation>
    <scope>NUCLEOTIDE SEQUENCE</scope>
</reference>
<name>A0A6V7P1A3_ANACO</name>
<dbReference type="SUPFAM" id="SSF57756">
    <property type="entry name" value="Retrovirus zinc finger-like domains"/>
    <property type="match status" value="1"/>
</dbReference>
<feature type="compositionally biased region" description="Basic residues" evidence="1">
    <location>
        <begin position="68"/>
        <end position="81"/>
    </location>
</feature>
<accession>A0A6V7P1A3</accession>
<evidence type="ECO:0000313" key="3">
    <source>
        <dbReference type="EMBL" id="CAD1824631.1"/>
    </source>
</evidence>
<dbReference type="InterPro" id="IPR001878">
    <property type="entry name" value="Znf_CCHC"/>
</dbReference>
<feature type="region of interest" description="Disordered" evidence="1">
    <location>
        <begin position="516"/>
        <end position="537"/>
    </location>
</feature>
<protein>
    <recommendedName>
        <fullName evidence="2">CCHC-type domain-containing protein</fullName>
    </recommendedName>
</protein>
<proteinExistence type="predicted"/>
<feature type="compositionally biased region" description="Basic residues" evidence="1">
    <location>
        <begin position="37"/>
        <end position="48"/>
    </location>
</feature>
<dbReference type="GO" id="GO:0003676">
    <property type="term" value="F:nucleic acid binding"/>
    <property type="evidence" value="ECO:0007669"/>
    <property type="project" value="InterPro"/>
</dbReference>
<dbReference type="GO" id="GO:0008270">
    <property type="term" value="F:zinc ion binding"/>
    <property type="evidence" value="ECO:0007669"/>
    <property type="project" value="InterPro"/>
</dbReference>
<feature type="compositionally biased region" description="Polar residues" evidence="1">
    <location>
        <begin position="49"/>
        <end position="63"/>
    </location>
</feature>
<feature type="region of interest" description="Disordered" evidence="1">
    <location>
        <begin position="1"/>
        <end position="109"/>
    </location>
</feature>